<evidence type="ECO:0000256" key="18">
    <source>
        <dbReference type="ARBA" id="ARBA00022932"/>
    </source>
</evidence>
<dbReference type="Pfam" id="PF22936">
    <property type="entry name" value="Pol_BBD"/>
    <property type="match status" value="1"/>
</dbReference>
<evidence type="ECO:0000256" key="23">
    <source>
        <dbReference type="ARBA" id="ARBA00049244"/>
    </source>
</evidence>
<dbReference type="PANTHER" id="PTHR42648:SF11">
    <property type="entry name" value="TRANSPOSON TY4-P GAG-POL POLYPROTEIN"/>
    <property type="match status" value="1"/>
</dbReference>
<dbReference type="Pfam" id="PF07727">
    <property type="entry name" value="RVT_2"/>
    <property type="match status" value="1"/>
</dbReference>
<dbReference type="GO" id="GO:0003887">
    <property type="term" value="F:DNA-directed DNA polymerase activity"/>
    <property type="evidence" value="ECO:0007669"/>
    <property type="project" value="UniProtKB-KW"/>
</dbReference>
<protein>
    <submittedName>
        <fullName evidence="25">Uncharacterized protein</fullName>
    </submittedName>
</protein>
<evidence type="ECO:0000256" key="7">
    <source>
        <dbReference type="ARBA" id="ARBA00022722"/>
    </source>
</evidence>
<dbReference type="InterPro" id="IPR001878">
    <property type="entry name" value="Znf_CCHC"/>
</dbReference>
<keyword evidence="26" id="KW-1185">Reference proteome</keyword>
<keyword evidence="15" id="KW-0694">RNA-binding</keyword>
<evidence type="ECO:0000256" key="9">
    <source>
        <dbReference type="ARBA" id="ARBA00022741"/>
    </source>
</evidence>
<keyword evidence="5" id="KW-0645">Protease</keyword>
<evidence type="ECO:0000256" key="2">
    <source>
        <dbReference type="ARBA" id="ARBA00022578"/>
    </source>
</evidence>
<dbReference type="GO" id="GO:0006310">
    <property type="term" value="P:DNA recombination"/>
    <property type="evidence" value="ECO:0007669"/>
    <property type="project" value="UniProtKB-KW"/>
</dbReference>
<dbReference type="EMBL" id="LWDF02001205">
    <property type="protein sequence ID" value="KAE8239874.1"/>
    <property type="molecule type" value="Genomic_DNA"/>
</dbReference>
<keyword evidence="3" id="KW-1188">Viral release from host cell</keyword>
<dbReference type="Pfam" id="PF14223">
    <property type="entry name" value="Retrotran_gag_2"/>
    <property type="match status" value="1"/>
</dbReference>
<evidence type="ECO:0000256" key="8">
    <source>
        <dbReference type="ARBA" id="ARBA00022723"/>
    </source>
</evidence>
<gene>
    <name evidence="25" type="ORF">A4X13_0g8029</name>
</gene>
<dbReference type="SUPFAM" id="SSF53098">
    <property type="entry name" value="Ribonuclease H-like"/>
    <property type="match status" value="1"/>
</dbReference>
<dbReference type="InterPro" id="IPR013103">
    <property type="entry name" value="RVT_2"/>
</dbReference>
<feature type="region of interest" description="Disordered" evidence="24">
    <location>
        <begin position="714"/>
        <end position="742"/>
    </location>
</feature>
<evidence type="ECO:0000256" key="24">
    <source>
        <dbReference type="SAM" id="MobiDB-lite"/>
    </source>
</evidence>
<evidence type="ECO:0000313" key="26">
    <source>
        <dbReference type="Proteomes" id="UP000077521"/>
    </source>
</evidence>
<evidence type="ECO:0000256" key="16">
    <source>
        <dbReference type="ARBA" id="ARBA00022908"/>
    </source>
</evidence>
<evidence type="ECO:0000256" key="21">
    <source>
        <dbReference type="ARBA" id="ARBA00023268"/>
    </source>
</evidence>
<dbReference type="GO" id="GO:0015074">
    <property type="term" value="P:DNA integration"/>
    <property type="evidence" value="ECO:0007669"/>
    <property type="project" value="UniProtKB-KW"/>
</dbReference>
<dbReference type="InterPro" id="IPR036397">
    <property type="entry name" value="RNaseH_sf"/>
</dbReference>
<dbReference type="SUPFAM" id="SSF57756">
    <property type="entry name" value="Retrovirus zinc finger-like domains"/>
    <property type="match status" value="1"/>
</dbReference>
<keyword evidence="16" id="KW-0229">DNA integration</keyword>
<dbReference type="CDD" id="cd09272">
    <property type="entry name" value="RNase_HI_RT_Ty1"/>
    <property type="match status" value="1"/>
</dbReference>
<dbReference type="GO" id="GO:0006508">
    <property type="term" value="P:proteolysis"/>
    <property type="evidence" value="ECO:0007669"/>
    <property type="project" value="UniProtKB-KW"/>
</dbReference>
<feature type="region of interest" description="Disordered" evidence="24">
    <location>
        <begin position="1348"/>
        <end position="1369"/>
    </location>
</feature>
<comment type="caution">
    <text evidence="25">The sequence shown here is derived from an EMBL/GenBank/DDBJ whole genome shotgun (WGS) entry which is preliminary data.</text>
</comment>
<keyword evidence="7" id="KW-0540">Nuclease</keyword>
<evidence type="ECO:0000256" key="6">
    <source>
        <dbReference type="ARBA" id="ARBA00022695"/>
    </source>
</evidence>
<keyword evidence="4" id="KW-0507">mRNA processing</keyword>
<name>A0A177T2I3_9BASI</name>
<keyword evidence="9" id="KW-0547">Nucleotide-binding</keyword>
<dbReference type="PROSITE" id="PS50994">
    <property type="entry name" value="INTEGRASE"/>
    <property type="match status" value="1"/>
</dbReference>
<evidence type="ECO:0000256" key="14">
    <source>
        <dbReference type="ARBA" id="ARBA00022842"/>
    </source>
</evidence>
<evidence type="ECO:0000256" key="13">
    <source>
        <dbReference type="ARBA" id="ARBA00022840"/>
    </source>
</evidence>
<dbReference type="SUPFAM" id="SSF56672">
    <property type="entry name" value="DNA/RNA polymerases"/>
    <property type="match status" value="1"/>
</dbReference>
<evidence type="ECO:0000256" key="17">
    <source>
        <dbReference type="ARBA" id="ARBA00022918"/>
    </source>
</evidence>
<keyword evidence="12" id="KW-0378">Hydrolase</keyword>
<keyword evidence="13" id="KW-0067">ATP-binding</keyword>
<accession>A0A177T2I3</accession>
<evidence type="ECO:0000256" key="22">
    <source>
        <dbReference type="ARBA" id="ARBA00048173"/>
    </source>
</evidence>
<dbReference type="Gene3D" id="3.30.420.10">
    <property type="entry name" value="Ribonuclease H-like superfamily/Ribonuclease H"/>
    <property type="match status" value="1"/>
</dbReference>
<dbReference type="InterPro" id="IPR039537">
    <property type="entry name" value="Retrotran_Ty1/copia-like"/>
</dbReference>
<keyword evidence="21" id="KW-0511">Multifunctional enzyme</keyword>
<evidence type="ECO:0000313" key="25">
    <source>
        <dbReference type="EMBL" id="KAE8239874.1"/>
    </source>
</evidence>
<keyword evidence="17" id="KW-0695">RNA-directed DNA polymerase</keyword>
<keyword evidence="2" id="KW-0815">Transposition</keyword>
<keyword evidence="18" id="KW-0239">DNA-directed DNA polymerase</keyword>
<keyword evidence="6" id="KW-0548">Nucleotidyltransferase</keyword>
<dbReference type="GO" id="GO:0004190">
    <property type="term" value="F:aspartic-type endopeptidase activity"/>
    <property type="evidence" value="ECO:0007669"/>
    <property type="project" value="UniProtKB-KW"/>
</dbReference>
<dbReference type="GO" id="GO:0032196">
    <property type="term" value="P:transposition"/>
    <property type="evidence" value="ECO:0007669"/>
    <property type="project" value="UniProtKB-KW"/>
</dbReference>
<dbReference type="InterPro" id="IPR012337">
    <property type="entry name" value="RNaseH-like_sf"/>
</dbReference>
<dbReference type="GO" id="GO:0008270">
    <property type="term" value="F:zinc ion binding"/>
    <property type="evidence" value="ECO:0007669"/>
    <property type="project" value="InterPro"/>
</dbReference>
<comment type="catalytic activity">
    <reaction evidence="23">
        <text>DNA(n) + a 2'-deoxyribonucleoside 5'-triphosphate = DNA(n+1) + diphosphate</text>
        <dbReference type="Rhea" id="RHEA:22508"/>
        <dbReference type="Rhea" id="RHEA-COMP:17339"/>
        <dbReference type="Rhea" id="RHEA-COMP:17340"/>
        <dbReference type="ChEBI" id="CHEBI:33019"/>
        <dbReference type="ChEBI" id="CHEBI:61560"/>
        <dbReference type="ChEBI" id="CHEBI:173112"/>
        <dbReference type="EC" id="2.7.7.7"/>
    </reaction>
</comment>
<keyword evidence="10" id="KW-0064">Aspartyl protease</keyword>
<dbReference type="GO" id="GO:0005634">
    <property type="term" value="C:nucleus"/>
    <property type="evidence" value="ECO:0007669"/>
    <property type="project" value="UniProtKB-ARBA"/>
</dbReference>
<sequence>MSSDYEVDTKAASGFAKLTPLNWVSWHKTLRLTLRGRDLLGVLDPAAVPAGPPTDPEVIAWKKKEDRAAYIIALSCSPSIQSKVLNKDSPLEMLEVAREECQSQSFTNMARLLKQLVELGTGPRTDMRKHMEEADTIFENLSGVGYPLTEKAKIAHLLATLPQAYSDLHAAMDILGANAKYGQLQGHIKEAEHRKNGYAAQAQKDLAMVAYQAPNRPSPGGGASKKVKCHYCKKLGHYKNDCRKRIADEGKGKERAAYANEQHIYMGQAMVCAETQGPRSQLTFVIDSGATRHIVTDRRWFTRYEPVEAGRVITTANGASMPILGMGTVTICMGDGKKISIAGTAYVPSAVTNLLSVDKMVDEGFSVTFGDKVCRIARPDQTLVFTARREGGQYVVKAFELGDGEALTSQEDLRGQAMLEHERLGHLHAAGMRELQESGALSKMPIGYEALVELLKGCGGCRMGKQTAKGIKEVEHSRASREGELYHADVIGPVTPAAHDAIDSARFALVVEDDKTRYLWTFPLQFKSQVTNTMVGFILTMERAHPDRPIAALRTDNGTEFVNAELSGFLKKRGITHQRSAPYKPQSNGVVERANRTLIETARCLLQGRNLDLRLWSAAFVTAAYIRNRTPSRALTNGQTPHKAFFGRDGRALPLRVFGSTCWTLDNKKESKFAAKSTKMLFIGYAHSDTYRLWDPVKEKVVISRDVAFDEADRGPKLLPAAPQPEPSTITVPDLGPAPNANTAQFADRVQAAQAVIRQRVAEAQERARELVNQREQAVPSQQPPAPPAQQVEQSSPQEEPERRTSRRLAGEGPEVEKALLAAAVDVEEQREDPKTVEQARKREDWKKWEEAIQKELGSLEETGTYEWVEAPEGANILTGKWVFKIKRNPDGSVSKYKARFVARGYAQVEGVDYDETHAPTARMATVRAICAIAACDDLELSQFDYDTAYLNGPLHAKVYMHPPEGTESRPGKVWRLIKALYGLKQAGREWNLVLVELLTDLGFKQSKTDASLFVRTDPSFVAIIVYVDDLIIAAAKGTDMGELKRQLAQRFKGKDLGEAHHLLGIEIRRDREKKILTMSQGRYAREVLARFGMSNCKPAKLPMQSKISLMPRREGEPAADKATYRAIVGSLMYLVMGTRGDLAFYVSLLGRFASDPSEEHMAAAKHLMRNIKLTADAKLTFDGSDGLRITAYVDADWAGDRSDRKSTSGFAILMAGAAVTWGSKKQTAVALSTTEAEYIAAGVAGREAIALTALLRDVGKPVEGIEILCDNQAAICVSKNPVLHSRTKHIDIAHHWIKDAVNQKQLSFTYVPTDENPADLLTKALPLVKVEGHRRKLGVVLDGVEDGGLGGDDEEEAGRGGGGQVVSR</sequence>
<reference evidence="25" key="2">
    <citation type="journal article" date="2019" name="IMA Fungus">
        <title>Genome sequencing and comparison of five Tilletia species to identify candidate genes for the detection of regulated species infecting wheat.</title>
        <authorList>
            <person name="Nguyen H.D.T."/>
            <person name="Sultana T."/>
            <person name="Kesanakurti P."/>
            <person name="Hambleton S."/>
        </authorList>
    </citation>
    <scope>NUCLEOTIDE SEQUENCE</scope>
    <source>
        <strain evidence="25">DAOMC 236416</strain>
    </source>
</reference>
<comment type="catalytic activity">
    <reaction evidence="22">
        <text>DNA(n) + a 2'-deoxyribonucleoside 5'-triphosphate = DNA(n+1) + diphosphate</text>
        <dbReference type="Rhea" id="RHEA:22508"/>
        <dbReference type="Rhea" id="RHEA-COMP:17339"/>
        <dbReference type="Rhea" id="RHEA-COMP:17340"/>
        <dbReference type="ChEBI" id="CHEBI:33019"/>
        <dbReference type="ChEBI" id="CHEBI:61560"/>
        <dbReference type="ChEBI" id="CHEBI:173112"/>
        <dbReference type="EC" id="2.7.7.49"/>
    </reaction>
</comment>
<comment type="function">
    <text evidence="1">The aspartyl protease (PR) mediates the proteolytic cleavages of the Gag and Gag-Pol polyproteins after assembly of the VLP.</text>
</comment>
<keyword evidence="19" id="KW-0917">Virion maturation</keyword>
<dbReference type="Proteomes" id="UP000077521">
    <property type="component" value="Unassembled WGS sequence"/>
</dbReference>
<evidence type="ECO:0000256" key="15">
    <source>
        <dbReference type="ARBA" id="ARBA00022884"/>
    </source>
</evidence>
<dbReference type="Pfam" id="PF25597">
    <property type="entry name" value="SH3_retrovirus"/>
    <property type="match status" value="1"/>
</dbReference>
<dbReference type="PROSITE" id="PS50158">
    <property type="entry name" value="ZF_CCHC"/>
    <property type="match status" value="1"/>
</dbReference>
<evidence type="ECO:0000256" key="5">
    <source>
        <dbReference type="ARBA" id="ARBA00022670"/>
    </source>
</evidence>
<keyword evidence="11" id="KW-0255">Endonuclease</keyword>
<evidence type="ECO:0000256" key="20">
    <source>
        <dbReference type="ARBA" id="ARBA00023172"/>
    </source>
</evidence>
<feature type="compositionally biased region" description="Gly residues" evidence="24">
    <location>
        <begin position="1360"/>
        <end position="1369"/>
    </location>
</feature>
<feature type="compositionally biased region" description="Low complexity" evidence="24">
    <location>
        <begin position="789"/>
        <end position="798"/>
    </location>
</feature>
<dbReference type="GO" id="GO:0004519">
    <property type="term" value="F:endonuclease activity"/>
    <property type="evidence" value="ECO:0007669"/>
    <property type="project" value="UniProtKB-KW"/>
</dbReference>
<evidence type="ECO:0000256" key="10">
    <source>
        <dbReference type="ARBA" id="ARBA00022750"/>
    </source>
</evidence>
<dbReference type="InterPro" id="IPR057670">
    <property type="entry name" value="SH3_retrovirus"/>
</dbReference>
<dbReference type="InterPro" id="IPR036875">
    <property type="entry name" value="Znf_CCHC_sf"/>
</dbReference>
<dbReference type="GO" id="GO:0005524">
    <property type="term" value="F:ATP binding"/>
    <property type="evidence" value="ECO:0007669"/>
    <property type="project" value="UniProtKB-KW"/>
</dbReference>
<evidence type="ECO:0000256" key="19">
    <source>
        <dbReference type="ARBA" id="ARBA00023113"/>
    </source>
</evidence>
<dbReference type="PANTHER" id="PTHR42648">
    <property type="entry name" value="TRANSPOSASE, PUTATIVE-RELATED"/>
    <property type="match status" value="1"/>
</dbReference>
<dbReference type="InterPro" id="IPR054722">
    <property type="entry name" value="PolX-like_BBD"/>
</dbReference>
<reference evidence="25" key="1">
    <citation type="submission" date="2016-04" db="EMBL/GenBank/DDBJ databases">
        <authorList>
            <person name="Nguyen H.D."/>
            <person name="Samba Siva P."/>
            <person name="Cullis J."/>
            <person name="Levesque C.A."/>
            <person name="Hambleton S."/>
        </authorList>
    </citation>
    <scope>NUCLEOTIDE SEQUENCE</scope>
    <source>
        <strain evidence="25">DAOMC 236416</strain>
    </source>
</reference>
<organism evidence="25 26">
    <name type="scientific">Tilletia indica</name>
    <dbReference type="NCBI Taxonomy" id="43049"/>
    <lineage>
        <taxon>Eukaryota</taxon>
        <taxon>Fungi</taxon>
        <taxon>Dikarya</taxon>
        <taxon>Basidiomycota</taxon>
        <taxon>Ustilaginomycotina</taxon>
        <taxon>Exobasidiomycetes</taxon>
        <taxon>Tilletiales</taxon>
        <taxon>Tilletiaceae</taxon>
        <taxon>Tilletia</taxon>
    </lineage>
</organism>
<dbReference type="GO" id="GO:0003964">
    <property type="term" value="F:RNA-directed DNA polymerase activity"/>
    <property type="evidence" value="ECO:0007669"/>
    <property type="project" value="UniProtKB-KW"/>
</dbReference>
<evidence type="ECO:0000256" key="3">
    <source>
        <dbReference type="ARBA" id="ARBA00022612"/>
    </source>
</evidence>
<dbReference type="GO" id="GO:0006397">
    <property type="term" value="P:mRNA processing"/>
    <property type="evidence" value="ECO:0007669"/>
    <property type="project" value="UniProtKB-KW"/>
</dbReference>
<proteinExistence type="predicted"/>
<evidence type="ECO:0000256" key="1">
    <source>
        <dbReference type="ARBA" id="ARBA00002180"/>
    </source>
</evidence>
<keyword evidence="8" id="KW-0479">Metal-binding</keyword>
<evidence type="ECO:0000256" key="4">
    <source>
        <dbReference type="ARBA" id="ARBA00022664"/>
    </source>
</evidence>
<keyword evidence="18" id="KW-0808">Transferase</keyword>
<evidence type="ECO:0000256" key="12">
    <source>
        <dbReference type="ARBA" id="ARBA00022801"/>
    </source>
</evidence>
<evidence type="ECO:0000256" key="11">
    <source>
        <dbReference type="ARBA" id="ARBA00022759"/>
    </source>
</evidence>
<dbReference type="GO" id="GO:0003723">
    <property type="term" value="F:RNA binding"/>
    <property type="evidence" value="ECO:0007669"/>
    <property type="project" value="UniProtKB-KW"/>
</dbReference>
<keyword evidence="14" id="KW-0460">Magnesium</keyword>
<dbReference type="InterPro" id="IPR043502">
    <property type="entry name" value="DNA/RNA_pol_sf"/>
</dbReference>
<keyword evidence="20" id="KW-0233">DNA recombination</keyword>
<feature type="region of interest" description="Disordered" evidence="24">
    <location>
        <begin position="768"/>
        <end position="815"/>
    </location>
</feature>
<dbReference type="InterPro" id="IPR001584">
    <property type="entry name" value="Integrase_cat-core"/>
</dbReference>